<dbReference type="GO" id="GO:0005730">
    <property type="term" value="C:nucleolus"/>
    <property type="evidence" value="ECO:0007669"/>
    <property type="project" value="UniProtKB-SubCell"/>
</dbReference>
<organism evidence="11 12">
    <name type="scientific">Naganishia liquefaciens</name>
    <dbReference type="NCBI Taxonomy" id="104408"/>
    <lineage>
        <taxon>Eukaryota</taxon>
        <taxon>Fungi</taxon>
        <taxon>Dikarya</taxon>
        <taxon>Basidiomycota</taxon>
        <taxon>Agaricomycotina</taxon>
        <taxon>Tremellomycetes</taxon>
        <taxon>Filobasidiales</taxon>
        <taxon>Filobasidiaceae</taxon>
        <taxon>Naganishia</taxon>
    </lineage>
</organism>
<dbReference type="InterPro" id="IPR001247">
    <property type="entry name" value="ExoRNase_PH_dom1"/>
</dbReference>
<gene>
    <name evidence="11" type="ORF">NliqN6_4183</name>
</gene>
<proteinExistence type="inferred from homology"/>
<evidence type="ECO:0000256" key="6">
    <source>
        <dbReference type="ARBA" id="ARBA00022835"/>
    </source>
</evidence>
<dbReference type="PANTHER" id="PTHR11097">
    <property type="entry name" value="EXOSOME COMPLEX EXONUCLEASE RIBOSOMAL RNA PROCESSING PROTEIN"/>
    <property type="match status" value="1"/>
</dbReference>
<dbReference type="FunFam" id="3.30.230.70:FF:000017">
    <property type="entry name" value="Exosome complex component Rrp42"/>
    <property type="match status" value="1"/>
</dbReference>
<sequence length="305" mass="32944">MANSTDTTTSDDQILTEAAAYKRLYPAEYLERFVAEEVRPDGREKGQWRDVRINVGAVSTANGSALVRLGDTTIVCGIKAEVAEPDWKTPNHGWIVPNLDLPAISSPLFKPGPPAEEAQVFSQQLNDLLVSSNVLPLSTLCIEPKKAAWVLYVDLVCVNYDGNAFDASVLAIMAALRDTKLPIARWDEDLEQAICSRTETWSLRESLTCTPLACTFGIFKGEHLLPDPTAFETPLIDTTITIALDAEDASSVSVQGKASKIRLVRQNGLGGLGGKQSMTGIALLGHCIGVAKERVKAMSGVLYVV</sequence>
<dbReference type="SUPFAM" id="SSF54211">
    <property type="entry name" value="Ribosomal protein S5 domain 2-like"/>
    <property type="match status" value="1"/>
</dbReference>
<dbReference type="InterPro" id="IPR020568">
    <property type="entry name" value="Ribosomal_Su5_D2-typ_SF"/>
</dbReference>
<evidence type="ECO:0000256" key="1">
    <source>
        <dbReference type="ARBA" id="ARBA00004496"/>
    </source>
</evidence>
<keyword evidence="5" id="KW-0698">rRNA processing</keyword>
<reference evidence="11" key="1">
    <citation type="submission" date="2020-07" db="EMBL/GenBank/DDBJ databases">
        <title>Draft Genome Sequence of a Deep-Sea Yeast, Naganishia (Cryptococcus) liquefaciens strain N6.</title>
        <authorList>
            <person name="Han Y.W."/>
            <person name="Kajitani R."/>
            <person name="Morimoto H."/>
            <person name="Parhat M."/>
            <person name="Tsubouchi H."/>
            <person name="Bakenova O."/>
            <person name="Ogata M."/>
            <person name="Argunhan B."/>
            <person name="Aoki R."/>
            <person name="Kajiwara S."/>
            <person name="Itoh T."/>
            <person name="Iwasaki H."/>
        </authorList>
    </citation>
    <scope>NUCLEOTIDE SEQUENCE</scope>
    <source>
        <strain evidence="11">N6</strain>
    </source>
</reference>
<comment type="caution">
    <text evidence="11">The sequence shown here is derived from an EMBL/GenBank/DDBJ whole genome shotgun (WGS) entry which is preliminary data.</text>
</comment>
<dbReference type="SUPFAM" id="SSF55666">
    <property type="entry name" value="Ribonuclease PH domain 2-like"/>
    <property type="match status" value="1"/>
</dbReference>
<dbReference type="GO" id="GO:0071035">
    <property type="term" value="P:nuclear polyadenylation-dependent rRNA catabolic process"/>
    <property type="evidence" value="ECO:0007669"/>
    <property type="project" value="TreeGrafter"/>
</dbReference>
<dbReference type="InterPro" id="IPR027408">
    <property type="entry name" value="PNPase/RNase_PH_dom_sf"/>
</dbReference>
<comment type="subcellular location">
    <subcellularLocation>
        <location evidence="1">Cytoplasm</location>
    </subcellularLocation>
    <subcellularLocation>
        <location evidence="2">Nucleus</location>
        <location evidence="2">Nucleolus</location>
    </subcellularLocation>
</comment>
<dbReference type="AlphaFoldDB" id="A0A8H3TUH2"/>
<dbReference type="Gene3D" id="3.30.230.70">
    <property type="entry name" value="GHMP Kinase, N-terminal domain"/>
    <property type="match status" value="1"/>
</dbReference>
<evidence type="ECO:0000256" key="7">
    <source>
        <dbReference type="ARBA" id="ARBA00022884"/>
    </source>
</evidence>
<keyword evidence="8" id="KW-0539">Nucleus</keyword>
<dbReference type="OrthoDB" id="45882at2759"/>
<dbReference type="GO" id="GO:0071038">
    <property type="term" value="P:TRAMP-dependent tRNA surveillance pathway"/>
    <property type="evidence" value="ECO:0007669"/>
    <property type="project" value="TreeGrafter"/>
</dbReference>
<feature type="domain" description="Exoribonuclease phosphorolytic" evidence="10">
    <location>
        <begin position="48"/>
        <end position="182"/>
    </location>
</feature>
<evidence type="ECO:0000256" key="9">
    <source>
        <dbReference type="ARBA" id="ARBA00030617"/>
    </source>
</evidence>
<dbReference type="Proteomes" id="UP000620104">
    <property type="component" value="Unassembled WGS sequence"/>
</dbReference>
<comment type="similarity">
    <text evidence="3">Belongs to the RNase PH family.</text>
</comment>
<dbReference type="InterPro" id="IPR050590">
    <property type="entry name" value="Exosome_comp_Rrp42_subfam"/>
</dbReference>
<name>A0A8H3TUH2_9TREE</name>
<keyword evidence="7" id="KW-0694">RNA-binding</keyword>
<evidence type="ECO:0000256" key="3">
    <source>
        <dbReference type="ARBA" id="ARBA00006678"/>
    </source>
</evidence>
<dbReference type="GO" id="GO:0000176">
    <property type="term" value="C:nuclear exosome (RNase complex)"/>
    <property type="evidence" value="ECO:0007669"/>
    <property type="project" value="UniProtKB-ARBA"/>
</dbReference>
<dbReference type="CDD" id="cd11369">
    <property type="entry name" value="RNase_PH_RRP43"/>
    <property type="match status" value="1"/>
</dbReference>
<dbReference type="GO" id="GO:0000177">
    <property type="term" value="C:cytoplasmic exosome (RNase complex)"/>
    <property type="evidence" value="ECO:0007669"/>
    <property type="project" value="TreeGrafter"/>
</dbReference>
<dbReference type="GO" id="GO:0034473">
    <property type="term" value="P:U1 snRNA 3'-end processing"/>
    <property type="evidence" value="ECO:0007669"/>
    <property type="project" value="TreeGrafter"/>
</dbReference>
<dbReference type="GO" id="GO:0035925">
    <property type="term" value="F:mRNA 3'-UTR AU-rich region binding"/>
    <property type="evidence" value="ECO:0007669"/>
    <property type="project" value="TreeGrafter"/>
</dbReference>
<accession>A0A8H3TUH2</accession>
<dbReference type="Pfam" id="PF01138">
    <property type="entry name" value="RNase_PH"/>
    <property type="match status" value="1"/>
</dbReference>
<protein>
    <recommendedName>
        <fullName evidence="9">Ribosomal RNA-processing protein 43</fullName>
    </recommendedName>
</protein>
<dbReference type="InterPro" id="IPR036345">
    <property type="entry name" value="ExoRNase_PH_dom2_sf"/>
</dbReference>
<keyword evidence="6" id="KW-0271">Exosome</keyword>
<dbReference type="GO" id="GO:0071028">
    <property type="term" value="P:nuclear mRNA surveillance"/>
    <property type="evidence" value="ECO:0007669"/>
    <property type="project" value="TreeGrafter"/>
</dbReference>
<evidence type="ECO:0000313" key="12">
    <source>
        <dbReference type="Proteomes" id="UP000620104"/>
    </source>
</evidence>
<evidence type="ECO:0000256" key="2">
    <source>
        <dbReference type="ARBA" id="ARBA00004604"/>
    </source>
</evidence>
<dbReference type="GO" id="GO:0016075">
    <property type="term" value="P:rRNA catabolic process"/>
    <property type="evidence" value="ECO:0007669"/>
    <property type="project" value="TreeGrafter"/>
</dbReference>
<dbReference type="InterPro" id="IPR033196">
    <property type="entry name" value="Rrp43"/>
</dbReference>
<dbReference type="GO" id="GO:0034475">
    <property type="term" value="P:U4 snRNA 3'-end processing"/>
    <property type="evidence" value="ECO:0007669"/>
    <property type="project" value="TreeGrafter"/>
</dbReference>
<dbReference type="GO" id="GO:0034476">
    <property type="term" value="P:U5 snRNA 3'-end processing"/>
    <property type="evidence" value="ECO:0007669"/>
    <property type="project" value="TreeGrafter"/>
</dbReference>
<dbReference type="EMBL" id="BLZA01000023">
    <property type="protein sequence ID" value="GHJ87781.1"/>
    <property type="molecule type" value="Genomic_DNA"/>
</dbReference>
<dbReference type="PANTHER" id="PTHR11097:SF9">
    <property type="entry name" value="EXOSOME COMPLEX COMPONENT RRP43"/>
    <property type="match status" value="1"/>
</dbReference>
<keyword evidence="12" id="KW-1185">Reference proteome</keyword>
<evidence type="ECO:0000259" key="10">
    <source>
        <dbReference type="Pfam" id="PF01138"/>
    </source>
</evidence>
<evidence type="ECO:0000256" key="8">
    <source>
        <dbReference type="ARBA" id="ARBA00023242"/>
    </source>
</evidence>
<evidence type="ECO:0000313" key="11">
    <source>
        <dbReference type="EMBL" id="GHJ87781.1"/>
    </source>
</evidence>
<keyword evidence="4" id="KW-0963">Cytoplasm</keyword>
<evidence type="ECO:0000256" key="5">
    <source>
        <dbReference type="ARBA" id="ARBA00022552"/>
    </source>
</evidence>
<evidence type="ECO:0000256" key="4">
    <source>
        <dbReference type="ARBA" id="ARBA00022490"/>
    </source>
</evidence>
<dbReference type="GO" id="GO:0000467">
    <property type="term" value="P:exonucleolytic trimming to generate mature 3'-end of 5.8S rRNA from tricistronic rRNA transcript (SSU-rRNA, 5.8S rRNA, LSU-rRNA)"/>
    <property type="evidence" value="ECO:0007669"/>
    <property type="project" value="TreeGrafter"/>
</dbReference>